<keyword evidence="3" id="KW-1185">Reference proteome</keyword>
<accession>A0A1X7RQM7</accession>
<feature type="region of interest" description="Disordered" evidence="1">
    <location>
        <begin position="118"/>
        <end position="213"/>
    </location>
</feature>
<feature type="compositionally biased region" description="Basic and acidic residues" evidence="1">
    <location>
        <begin position="118"/>
        <end position="135"/>
    </location>
</feature>
<evidence type="ECO:0000313" key="3">
    <source>
        <dbReference type="Proteomes" id="UP000215127"/>
    </source>
</evidence>
<feature type="region of interest" description="Disordered" evidence="1">
    <location>
        <begin position="315"/>
        <end position="336"/>
    </location>
</feature>
<name>A0A1X7RQM7_ZYMT9</name>
<reference evidence="2 3" key="1">
    <citation type="submission" date="2016-06" db="EMBL/GenBank/DDBJ databases">
        <authorList>
            <person name="Kjaerup R.B."/>
            <person name="Dalgaard T.S."/>
            <person name="Juul-Madsen H.R."/>
        </authorList>
    </citation>
    <scope>NUCLEOTIDE SEQUENCE [LARGE SCALE GENOMIC DNA]</scope>
</reference>
<evidence type="ECO:0000256" key="1">
    <source>
        <dbReference type="SAM" id="MobiDB-lite"/>
    </source>
</evidence>
<evidence type="ECO:0000313" key="2">
    <source>
        <dbReference type="EMBL" id="SMQ49709.1"/>
    </source>
</evidence>
<dbReference type="Proteomes" id="UP000215127">
    <property type="component" value="Chromosome 4"/>
</dbReference>
<feature type="compositionally biased region" description="Polar residues" evidence="1">
    <location>
        <begin position="199"/>
        <end position="213"/>
    </location>
</feature>
<organism evidence="2 3">
    <name type="scientific">Zymoseptoria tritici (strain ST99CH_3D7)</name>
    <dbReference type="NCBI Taxonomy" id="1276538"/>
    <lineage>
        <taxon>Eukaryota</taxon>
        <taxon>Fungi</taxon>
        <taxon>Dikarya</taxon>
        <taxon>Ascomycota</taxon>
        <taxon>Pezizomycotina</taxon>
        <taxon>Dothideomycetes</taxon>
        <taxon>Dothideomycetidae</taxon>
        <taxon>Mycosphaerellales</taxon>
        <taxon>Mycosphaerellaceae</taxon>
        <taxon>Zymoseptoria</taxon>
    </lineage>
</organism>
<dbReference type="EMBL" id="LT853695">
    <property type="protein sequence ID" value="SMQ49709.1"/>
    <property type="molecule type" value="Genomic_DNA"/>
</dbReference>
<sequence>MATPLTYLPSSLTPATRSDIVDAYAWKSYYLSRAHLLPATTIQEPHVVSGEDEDNWLDRERATTRLAEQIEAYLIGLATEGAVPVEHSPEVIEPIWTTRSPVREETLVERAQRLRREEVENRNGREEKKGEKNERTSWPTRPDEGPNGGGRLQRHHFEMDWVKDESGSRSHRPGSHATWPMADLLTSLPPSPARPPSSQFVSSTQPFQTSNPGVATAQTVHWPVLPKTSPPPIQLVPRNPYSTFDSTLEARNLIGEHTARKMQAERDQQQLEATMPHQEAKERARREFEEAQDQADMGFQLDYGLALQEWEKAHPAWSMGKGKGRAATVEDEDEEL</sequence>
<feature type="compositionally biased region" description="Basic and acidic residues" evidence="1">
    <location>
        <begin position="155"/>
        <end position="168"/>
    </location>
</feature>
<proteinExistence type="predicted"/>
<dbReference type="AlphaFoldDB" id="A0A1X7RQM7"/>
<protein>
    <submittedName>
        <fullName evidence="2">Uncharacterized protein</fullName>
    </submittedName>
</protein>
<gene>
    <name evidence="2" type="ORF">ZT3D7_G4860</name>
</gene>